<dbReference type="InterPro" id="IPR050814">
    <property type="entry name" value="Myo-inositol_Transporter"/>
</dbReference>
<dbReference type="KEGG" id="aalt:CC77DRAFT_1067975"/>
<feature type="transmembrane region" description="Helical" evidence="8">
    <location>
        <begin position="196"/>
        <end position="215"/>
    </location>
</feature>
<dbReference type="SUPFAM" id="SSF103473">
    <property type="entry name" value="MFS general substrate transporter"/>
    <property type="match status" value="1"/>
</dbReference>
<dbReference type="PANTHER" id="PTHR48020">
    <property type="entry name" value="PROTON MYO-INOSITOL COTRANSPORTER"/>
    <property type="match status" value="1"/>
</dbReference>
<dbReference type="InterPro" id="IPR020846">
    <property type="entry name" value="MFS_dom"/>
</dbReference>
<reference evidence="10 11" key="1">
    <citation type="submission" date="2016-05" db="EMBL/GenBank/DDBJ databases">
        <title>Comparative analysis of secretome profiles of manganese(II)-oxidizing ascomycete fungi.</title>
        <authorList>
            <consortium name="DOE Joint Genome Institute"/>
            <person name="Zeiner C.A."/>
            <person name="Purvine S.O."/>
            <person name="Zink E.M."/>
            <person name="Wu S."/>
            <person name="Pasa-Tolic L."/>
            <person name="Chaput D.L."/>
            <person name="Haridas S."/>
            <person name="Grigoriev I.V."/>
            <person name="Santelli C.M."/>
            <person name="Hansel C.M."/>
        </authorList>
    </citation>
    <scope>NUCLEOTIDE SEQUENCE [LARGE SCALE GENOMIC DNA]</scope>
    <source>
        <strain evidence="10 11">SRC1lrK2f</strain>
    </source>
</reference>
<dbReference type="PANTHER" id="PTHR48020:SF26">
    <property type="entry name" value="MYO-INOSITOL TRANSPORTER, PUTATIVE (AFU_ORTHOLOGUE AFUA_4G01560)-RELATED"/>
    <property type="match status" value="1"/>
</dbReference>
<dbReference type="PROSITE" id="PS50850">
    <property type="entry name" value="MFS"/>
    <property type="match status" value="1"/>
</dbReference>
<evidence type="ECO:0000256" key="5">
    <source>
        <dbReference type="ARBA" id="ARBA00022989"/>
    </source>
</evidence>
<dbReference type="InterPro" id="IPR005828">
    <property type="entry name" value="MFS_sugar_transport-like"/>
</dbReference>
<evidence type="ECO:0000313" key="11">
    <source>
        <dbReference type="Proteomes" id="UP000077248"/>
    </source>
</evidence>
<dbReference type="Gene3D" id="1.20.1250.20">
    <property type="entry name" value="MFS general substrate transporter like domains"/>
    <property type="match status" value="1"/>
</dbReference>
<evidence type="ECO:0000256" key="4">
    <source>
        <dbReference type="ARBA" id="ARBA00022692"/>
    </source>
</evidence>
<dbReference type="InterPro" id="IPR003663">
    <property type="entry name" value="Sugar/inositol_transpt"/>
</dbReference>
<dbReference type="AlphaFoldDB" id="A0A177D1N2"/>
<dbReference type="InterPro" id="IPR005829">
    <property type="entry name" value="Sugar_transporter_CS"/>
</dbReference>
<feature type="region of interest" description="Disordered" evidence="7">
    <location>
        <begin position="1"/>
        <end position="44"/>
    </location>
</feature>
<dbReference type="GO" id="GO:0015791">
    <property type="term" value="P:polyol transmembrane transport"/>
    <property type="evidence" value="ECO:0007669"/>
    <property type="project" value="UniProtKB-ARBA"/>
</dbReference>
<dbReference type="RefSeq" id="XP_018378749.1">
    <property type="nucleotide sequence ID" value="XM_018529056.1"/>
</dbReference>
<evidence type="ECO:0000256" key="1">
    <source>
        <dbReference type="ARBA" id="ARBA00004141"/>
    </source>
</evidence>
<accession>A0A177D1N2</accession>
<sequence length="655" mass="73177">MSGRKPDIEATEPAFSSSGSSKSDLGTTQHHEHTGPGQHRQASVAAKLRNPLAGLSEEQVIADVDAWCVEKGLQADQDAFRKGALIARVGQRDDGFEYVDQLSTEEKDLLRHEINHRWSQPKMLYFLVVLCAGSAIVQGMDQTAVNGAQGFYFEEFNIGPDQVWLRGLLNGAPYLCSCLIGCWSNAPLNKYFGRRGTIFISCIISFITGIWMAAADSWPNLLVARFMLGFAVGAKSSTTPVYAAESAPKTIRGALTMMWQMWTAFGIMLGFIVSVAFQNVTIIGGPTSPWRWMLASTSIPPMIVCVQVYFCPESPRWYMEKGKFDKAFHALCRLRKHKIQAARDMYYAYKLLEIETAEREGRSAFKEFFTVRRNRRAAQSAFFVMFMQQFCGVNVIAYYSTAIFEEAGFTTSEALLTSMGTGITNFLFAIPAIYTIDTFGRRNLLLTTFPLMGLCLLWCGLSFYLPENPDGTPSQQRLGSIAAAIYTFMAVYSPGEGPVPFTYSAEAFPLHLRDVGMSFATATCWGFNFILSLTWPALSAAFTPTGAFCWYAAWNFFGFVYAYFFLPETKALTLEELDTVFDVGNRKFSAYYTKKLPWYMKKHILRQDVAPMEPLFEFHETGSRADYVNEPISGGGGVGAVEDKNIVEKDEVTKM</sequence>
<feature type="transmembrane region" description="Helical" evidence="8">
    <location>
        <begin position="264"/>
        <end position="284"/>
    </location>
</feature>
<keyword evidence="3" id="KW-0813">Transport</keyword>
<dbReference type="PROSITE" id="PS00217">
    <property type="entry name" value="SUGAR_TRANSPORT_2"/>
    <property type="match status" value="1"/>
</dbReference>
<dbReference type="PRINTS" id="PR00171">
    <property type="entry name" value="SUGRTRNSPORT"/>
</dbReference>
<dbReference type="NCBIfam" id="TIGR00879">
    <property type="entry name" value="SP"/>
    <property type="match status" value="1"/>
</dbReference>
<dbReference type="Pfam" id="PF00083">
    <property type="entry name" value="Sugar_tr"/>
    <property type="match status" value="1"/>
</dbReference>
<feature type="transmembrane region" description="Helical" evidence="8">
    <location>
        <begin position="541"/>
        <end position="566"/>
    </location>
</feature>
<feature type="transmembrane region" description="Helical" evidence="8">
    <location>
        <begin position="163"/>
        <end position="184"/>
    </location>
</feature>
<evidence type="ECO:0000256" key="8">
    <source>
        <dbReference type="SAM" id="Phobius"/>
    </source>
</evidence>
<dbReference type="InterPro" id="IPR036259">
    <property type="entry name" value="MFS_trans_sf"/>
</dbReference>
<organism evidence="10 11">
    <name type="scientific">Alternaria alternata</name>
    <name type="common">Alternaria rot fungus</name>
    <name type="synonym">Torula alternata</name>
    <dbReference type="NCBI Taxonomy" id="5599"/>
    <lineage>
        <taxon>Eukaryota</taxon>
        <taxon>Fungi</taxon>
        <taxon>Dikarya</taxon>
        <taxon>Ascomycota</taxon>
        <taxon>Pezizomycotina</taxon>
        <taxon>Dothideomycetes</taxon>
        <taxon>Pleosporomycetidae</taxon>
        <taxon>Pleosporales</taxon>
        <taxon>Pleosporineae</taxon>
        <taxon>Pleosporaceae</taxon>
        <taxon>Alternaria</taxon>
        <taxon>Alternaria sect. Alternaria</taxon>
        <taxon>Alternaria alternata complex</taxon>
    </lineage>
</organism>
<evidence type="ECO:0000256" key="7">
    <source>
        <dbReference type="SAM" id="MobiDB-lite"/>
    </source>
</evidence>
<evidence type="ECO:0000256" key="2">
    <source>
        <dbReference type="ARBA" id="ARBA00010992"/>
    </source>
</evidence>
<keyword evidence="5 8" id="KW-1133">Transmembrane helix</keyword>
<feature type="domain" description="Major facilitator superfamily (MFS) profile" evidence="9">
    <location>
        <begin position="127"/>
        <end position="570"/>
    </location>
</feature>
<dbReference type="FunFam" id="1.20.1250.20:FF:000100">
    <property type="entry name" value="MFS sugar transporter, putative"/>
    <property type="match status" value="1"/>
</dbReference>
<comment type="subcellular location">
    <subcellularLocation>
        <location evidence="1">Membrane</location>
        <topology evidence="1">Multi-pass membrane protein</topology>
    </subcellularLocation>
</comment>
<feature type="transmembrane region" description="Helical" evidence="8">
    <location>
        <begin position="414"/>
        <end position="436"/>
    </location>
</feature>
<evidence type="ECO:0000256" key="6">
    <source>
        <dbReference type="ARBA" id="ARBA00023136"/>
    </source>
</evidence>
<dbReference type="Proteomes" id="UP000077248">
    <property type="component" value="Unassembled WGS sequence"/>
</dbReference>
<comment type="similarity">
    <text evidence="2">Belongs to the major facilitator superfamily. Sugar transporter (TC 2.A.1.1) family.</text>
</comment>
<feature type="transmembrane region" description="Helical" evidence="8">
    <location>
        <begin position="477"/>
        <end position="495"/>
    </location>
</feature>
<feature type="transmembrane region" description="Helical" evidence="8">
    <location>
        <begin position="515"/>
        <end position="535"/>
    </location>
</feature>
<feature type="transmembrane region" description="Helical" evidence="8">
    <location>
        <begin position="123"/>
        <end position="140"/>
    </location>
</feature>
<name>A0A177D1N2_ALTAL</name>
<dbReference type="GO" id="GO:0022857">
    <property type="term" value="F:transmembrane transporter activity"/>
    <property type="evidence" value="ECO:0007669"/>
    <property type="project" value="InterPro"/>
</dbReference>
<protein>
    <submittedName>
        <fullName evidence="10">Plastidic glucose transporter 4</fullName>
    </submittedName>
</protein>
<dbReference type="GO" id="GO:0015798">
    <property type="term" value="P:myo-inositol transport"/>
    <property type="evidence" value="ECO:0007669"/>
    <property type="project" value="UniProtKB-ARBA"/>
</dbReference>
<keyword evidence="4 8" id="KW-0812">Transmembrane</keyword>
<evidence type="ECO:0000256" key="3">
    <source>
        <dbReference type="ARBA" id="ARBA00022448"/>
    </source>
</evidence>
<feature type="transmembrane region" description="Helical" evidence="8">
    <location>
        <begin position="443"/>
        <end position="465"/>
    </location>
</feature>
<gene>
    <name evidence="10" type="ORF">CC77DRAFT_1067975</name>
</gene>
<keyword evidence="10" id="KW-0762">Sugar transport</keyword>
<dbReference type="VEuPathDB" id="FungiDB:CC77DRAFT_1067975"/>
<evidence type="ECO:0000313" key="10">
    <source>
        <dbReference type="EMBL" id="OAG13328.1"/>
    </source>
</evidence>
<keyword evidence="11" id="KW-1185">Reference proteome</keyword>
<dbReference type="GO" id="GO:0016020">
    <property type="term" value="C:membrane"/>
    <property type="evidence" value="ECO:0007669"/>
    <property type="project" value="UniProtKB-SubCell"/>
</dbReference>
<feature type="transmembrane region" description="Helical" evidence="8">
    <location>
        <begin position="381"/>
        <end position="402"/>
    </location>
</feature>
<keyword evidence="6 8" id="KW-0472">Membrane</keyword>
<dbReference type="EMBL" id="KV441514">
    <property type="protein sequence ID" value="OAG13328.1"/>
    <property type="molecule type" value="Genomic_DNA"/>
</dbReference>
<dbReference type="GeneID" id="29114650"/>
<dbReference type="OMA" id="TAPLNRW"/>
<proteinExistence type="inferred from homology"/>
<evidence type="ECO:0000259" key="9">
    <source>
        <dbReference type="PROSITE" id="PS50850"/>
    </source>
</evidence>